<organism evidence="1 2">
    <name type="scientific">Synechococcus elongatus PCC 11801</name>
    <dbReference type="NCBI Taxonomy" id="2219813"/>
    <lineage>
        <taxon>Bacteria</taxon>
        <taxon>Bacillati</taxon>
        <taxon>Cyanobacteriota</taxon>
        <taxon>Cyanophyceae</taxon>
        <taxon>Synechococcales</taxon>
        <taxon>Synechococcaceae</taxon>
        <taxon>Synechococcus</taxon>
    </lineage>
</organism>
<accession>A0AAN1QNT9</accession>
<name>A0AAN1QNT9_SYNEL</name>
<sequence length="256" mass="30831">MIELKVVEDRYLVPQLTRYFDAIAQEQPCADQVNYLRPIRLIAIAPSYHPDNLTDVRYSQLSFELYQHQIEQQAQNHYLIVLNLHTQEQRQQQIPVFQLPNTPAALPDPPPLMLTWLKRCTPKQRDHLLKLRIKILNFDPRIQEVVQGQSIFYGKGKKHVAELCIDPAREFCIFFWFPNDENFFRGRVRRFRYWTNWITASYWGTCHAGFQLDLRRRVTYKEVKQPFNQRSLENLLEKALKIWKRRMEWRQNNSDS</sequence>
<dbReference type="EMBL" id="CP030139">
    <property type="protein sequence ID" value="AZB72619.2"/>
    <property type="molecule type" value="Genomic_DNA"/>
</dbReference>
<evidence type="ECO:0000313" key="2">
    <source>
        <dbReference type="Proteomes" id="UP000267249"/>
    </source>
</evidence>
<dbReference type="Proteomes" id="UP000267249">
    <property type="component" value="Chromosome"/>
</dbReference>
<gene>
    <name evidence="1" type="ORF">DOP62_07775</name>
</gene>
<reference evidence="1 2" key="1">
    <citation type="journal article" date="2018" name="Sci. Rep.">
        <title>Genome Features and Biochemical Characteristics of a Robust, Fast Growing and Naturally Transformable Cyanobacterium Synechococcus elongatus PCC 11801 Isolated from India.</title>
        <authorList>
            <person name="Jaiswal D."/>
            <person name="Sengupta A."/>
            <person name="Sohoni S."/>
            <person name="Sengupta S."/>
            <person name="Phadnavis A.G."/>
            <person name="Pakrasi H.B."/>
            <person name="Wangikar P.P."/>
        </authorList>
    </citation>
    <scope>NUCLEOTIDE SEQUENCE [LARGE SCALE GENOMIC DNA]</scope>
    <source>
        <strain evidence="1 2">PCC 11801</strain>
    </source>
</reference>
<dbReference type="RefSeq" id="WP_370538855.1">
    <property type="nucleotide sequence ID" value="NZ_CP030139.2"/>
</dbReference>
<proteinExistence type="predicted"/>
<protein>
    <submittedName>
        <fullName evidence="1">Uncharacterized protein</fullName>
    </submittedName>
</protein>
<dbReference type="AlphaFoldDB" id="A0AAN1QNT9"/>
<evidence type="ECO:0000313" key="1">
    <source>
        <dbReference type="EMBL" id="AZB72619.2"/>
    </source>
</evidence>